<sequence length="103" mass="10834">MQPPGVTAQPGAQAQAVGAAGAPVDDRTAVGRTAAPGLPRADRTREDQRRVHAREEQHHQQECRPAPARPVRRSPAAPAEPHSTISIGSIHARTMNTQATAGL</sequence>
<reference evidence="2" key="2">
    <citation type="submission" date="2024-07" db="EMBL/GenBank/DDBJ databases">
        <title>Streptomyces haneummycinica sp. nov., a new antibiotic-producing actinobacterium isolated from marine sediment.</title>
        <authorList>
            <person name="Uemura M."/>
            <person name="Hamada M."/>
            <person name="Hirano S."/>
            <person name="Kobayashi K."/>
            <person name="Ohshiro T."/>
            <person name="Kobayashi T."/>
            <person name="Terahara T."/>
        </authorList>
    </citation>
    <scope>NUCLEOTIDE SEQUENCE</scope>
    <source>
        <strain evidence="2">KM77-8</strain>
    </source>
</reference>
<feature type="compositionally biased region" description="Basic and acidic residues" evidence="1">
    <location>
        <begin position="40"/>
        <end position="62"/>
    </location>
</feature>
<organism evidence="2">
    <name type="scientific">Streptomyces haneummycinicus</name>
    <dbReference type="NCBI Taxonomy" id="3074435"/>
    <lineage>
        <taxon>Bacteria</taxon>
        <taxon>Bacillati</taxon>
        <taxon>Actinomycetota</taxon>
        <taxon>Actinomycetes</taxon>
        <taxon>Kitasatosporales</taxon>
        <taxon>Streptomycetaceae</taxon>
        <taxon>Streptomyces</taxon>
    </lineage>
</organism>
<feature type="compositionally biased region" description="Polar residues" evidence="1">
    <location>
        <begin position="94"/>
        <end position="103"/>
    </location>
</feature>
<feature type="region of interest" description="Disordered" evidence="1">
    <location>
        <begin position="1"/>
        <end position="103"/>
    </location>
</feature>
<gene>
    <name evidence="2" type="ORF">SHKM778_43120</name>
</gene>
<evidence type="ECO:0000313" key="2">
    <source>
        <dbReference type="EMBL" id="BFO17924.1"/>
    </source>
</evidence>
<accession>A0AAT9HK74</accession>
<evidence type="ECO:0000256" key="1">
    <source>
        <dbReference type="SAM" id="MobiDB-lite"/>
    </source>
</evidence>
<feature type="compositionally biased region" description="Low complexity" evidence="1">
    <location>
        <begin position="1"/>
        <end position="23"/>
    </location>
</feature>
<dbReference type="AlphaFoldDB" id="A0AAT9HK74"/>
<proteinExistence type="predicted"/>
<name>A0AAT9HK74_9ACTN</name>
<dbReference type="EMBL" id="AP035768">
    <property type="protein sequence ID" value="BFO17924.1"/>
    <property type="molecule type" value="Genomic_DNA"/>
</dbReference>
<reference evidence="2" key="1">
    <citation type="submission" date="2024-06" db="EMBL/GenBank/DDBJ databases">
        <authorList>
            <consortium name="consrtm"/>
            <person name="Uemura M."/>
            <person name="Terahara T."/>
        </authorList>
    </citation>
    <scope>NUCLEOTIDE SEQUENCE</scope>
    <source>
        <strain evidence="2">KM77-8</strain>
    </source>
</reference>
<protein>
    <submittedName>
        <fullName evidence="2">Uncharacterized protein</fullName>
    </submittedName>
</protein>